<gene>
    <name evidence="2" type="ORF">SG35_028315</name>
</gene>
<organism evidence="2 3">
    <name type="scientific">Thalassomonas actiniarum</name>
    <dbReference type="NCBI Taxonomy" id="485447"/>
    <lineage>
        <taxon>Bacteria</taxon>
        <taxon>Pseudomonadati</taxon>
        <taxon>Pseudomonadota</taxon>
        <taxon>Gammaproteobacteria</taxon>
        <taxon>Alteromonadales</taxon>
        <taxon>Colwelliaceae</taxon>
        <taxon>Thalassomonas</taxon>
    </lineage>
</organism>
<dbReference type="AlphaFoldDB" id="A0AAE9YQN4"/>
<feature type="signal peptide" evidence="1">
    <location>
        <begin position="1"/>
        <end position="21"/>
    </location>
</feature>
<protein>
    <submittedName>
        <fullName evidence="2">Uncharacterized protein</fullName>
    </submittedName>
</protein>
<evidence type="ECO:0000313" key="3">
    <source>
        <dbReference type="Proteomes" id="UP000032568"/>
    </source>
</evidence>
<accession>A0AAE9YQN4</accession>
<dbReference type="KEGG" id="tact:SG35_028315"/>
<dbReference type="Proteomes" id="UP000032568">
    <property type="component" value="Chromosome"/>
</dbReference>
<dbReference type="RefSeq" id="WP_044834434.1">
    <property type="nucleotide sequence ID" value="NZ_CP059735.1"/>
</dbReference>
<keyword evidence="1" id="KW-0732">Signal</keyword>
<sequence>MKLLNILLLIALAVVSGRSLADTVYVNGTLHTLSKSDFAQSGDNYTAYIDVIGDYGQQLIFDIDAIVGGDGYQEVTYVTEVGDRCIRWNGRKTPDYSTCIQYNLIEVPVYSNDFRYMTELQVTCNGIAIGSDMDDKNALVNGQVTDTYRETKLLVTNQKNTGGNCQQLKVEIKGLDLGAINNISLDVLIAEAF</sequence>
<dbReference type="EMBL" id="CP059735">
    <property type="protein sequence ID" value="WDD99076.1"/>
    <property type="molecule type" value="Genomic_DNA"/>
</dbReference>
<reference evidence="2 3" key="2">
    <citation type="journal article" date="2022" name="Mar. Drugs">
        <title>Bioassay-Guided Fractionation Leads to the Detection of Cholic Acid Generated by the Rare Thalassomonas sp.</title>
        <authorList>
            <person name="Pheiffer F."/>
            <person name="Schneider Y.K."/>
            <person name="Hansen E.H."/>
            <person name="Andersen J.H."/>
            <person name="Isaksson J."/>
            <person name="Busche T."/>
            <person name="R C."/>
            <person name="Kalinowski J."/>
            <person name="Zyl L.V."/>
            <person name="Trindade M."/>
        </authorList>
    </citation>
    <scope>NUCLEOTIDE SEQUENCE [LARGE SCALE GENOMIC DNA]</scope>
    <source>
        <strain evidence="2 3">A5K-106</strain>
    </source>
</reference>
<reference evidence="2 3" key="1">
    <citation type="journal article" date="2015" name="Genome Announc.">
        <title>Draft Genome Sequences of Marine Isolates of Thalassomonas viridans and Thalassomonas actiniarum.</title>
        <authorList>
            <person name="Olonade I."/>
            <person name="van Zyl L.J."/>
            <person name="Trindade M."/>
        </authorList>
    </citation>
    <scope>NUCLEOTIDE SEQUENCE [LARGE SCALE GENOMIC DNA]</scope>
    <source>
        <strain evidence="2 3">A5K-106</strain>
    </source>
</reference>
<evidence type="ECO:0000256" key="1">
    <source>
        <dbReference type="SAM" id="SignalP"/>
    </source>
</evidence>
<evidence type="ECO:0000313" key="2">
    <source>
        <dbReference type="EMBL" id="WDD99076.1"/>
    </source>
</evidence>
<feature type="chain" id="PRO_5042131714" evidence="1">
    <location>
        <begin position="22"/>
        <end position="193"/>
    </location>
</feature>
<keyword evidence="3" id="KW-1185">Reference proteome</keyword>
<proteinExistence type="predicted"/>
<name>A0AAE9YQN4_9GAMM</name>